<feature type="signal peptide" evidence="2">
    <location>
        <begin position="1"/>
        <end position="21"/>
    </location>
</feature>
<keyword evidence="1" id="KW-0472">Membrane</keyword>
<keyword evidence="1" id="KW-1133">Transmembrane helix</keyword>
<evidence type="ECO:0000256" key="2">
    <source>
        <dbReference type="SAM" id="SignalP"/>
    </source>
</evidence>
<dbReference type="Proteomes" id="UP000681315">
    <property type="component" value="Unassembled WGS sequence"/>
</dbReference>
<evidence type="ECO:0000313" key="4">
    <source>
        <dbReference type="Proteomes" id="UP000681315"/>
    </source>
</evidence>
<keyword evidence="2" id="KW-0732">Signal</keyword>
<organism evidence="3 4">
    <name type="scientific">Gelidibacter pelagius</name>
    <dbReference type="NCBI Taxonomy" id="2819985"/>
    <lineage>
        <taxon>Bacteria</taxon>
        <taxon>Pseudomonadati</taxon>
        <taxon>Bacteroidota</taxon>
        <taxon>Flavobacteriia</taxon>
        <taxon>Flavobacteriales</taxon>
        <taxon>Flavobacteriaceae</taxon>
        <taxon>Gelidibacter</taxon>
    </lineage>
</organism>
<feature type="chain" id="PRO_5046976248" evidence="2">
    <location>
        <begin position="22"/>
        <end position="144"/>
    </location>
</feature>
<accession>A0ABS3SW66</accession>
<feature type="transmembrane region" description="Helical" evidence="1">
    <location>
        <begin position="55"/>
        <end position="76"/>
    </location>
</feature>
<name>A0ABS3SW66_9FLAO</name>
<evidence type="ECO:0000313" key="3">
    <source>
        <dbReference type="EMBL" id="MBO3099942.1"/>
    </source>
</evidence>
<proteinExistence type="predicted"/>
<comment type="caution">
    <text evidence="3">The sequence shown here is derived from an EMBL/GenBank/DDBJ whole genome shotgun (WGS) entry which is preliminary data.</text>
</comment>
<keyword evidence="1" id="KW-0812">Transmembrane</keyword>
<evidence type="ECO:0000256" key="1">
    <source>
        <dbReference type="SAM" id="Phobius"/>
    </source>
</evidence>
<sequence>MKIIKLFLRLAIAFGFLSASADRLGMWPKESSAWGNWDSFLEYTQVLNPWVPDTLIPTVGTIATAAEIIFAIFLIIGFKTELFAKLSGILLLIFALSMTFTIGIKSVFDYSVFTASAAAFALSFLKEKYLEVDLLIAKANKSKV</sequence>
<dbReference type="RefSeq" id="WP_208235049.1">
    <property type="nucleotide sequence ID" value="NZ_JAGEVG010000025.1"/>
</dbReference>
<feature type="transmembrane region" description="Helical" evidence="1">
    <location>
        <begin position="83"/>
        <end position="102"/>
    </location>
</feature>
<protein>
    <submittedName>
        <fullName evidence="3">DoxX family protein</fullName>
    </submittedName>
</protein>
<keyword evidence="4" id="KW-1185">Reference proteome</keyword>
<dbReference type="EMBL" id="JAGEVG010000025">
    <property type="protein sequence ID" value="MBO3099942.1"/>
    <property type="molecule type" value="Genomic_DNA"/>
</dbReference>
<gene>
    <name evidence="3" type="ORF">J4051_16850</name>
</gene>
<reference evidence="3 4" key="1">
    <citation type="submission" date="2021-03" db="EMBL/GenBank/DDBJ databases">
        <title>Gelidibacter sp. nov., isolated from costal sediment.</title>
        <authorList>
            <person name="Lun K.-Y."/>
        </authorList>
    </citation>
    <scope>NUCLEOTIDE SEQUENCE [LARGE SCALE GENOMIC DNA]</scope>
    <source>
        <strain evidence="3 4">DF109</strain>
    </source>
</reference>